<dbReference type="Pfam" id="PF00076">
    <property type="entry name" value="RRM_1"/>
    <property type="match status" value="2"/>
</dbReference>
<reference evidence="8" key="1">
    <citation type="submission" date="2023-05" db="EMBL/GenBank/DDBJ databases">
        <title>Nepenthes gracilis genome sequencing.</title>
        <authorList>
            <person name="Fukushima K."/>
        </authorList>
    </citation>
    <scope>NUCLEOTIDE SEQUENCE</scope>
    <source>
        <strain evidence="8">SING2019-196</strain>
    </source>
</reference>
<evidence type="ECO:0000256" key="1">
    <source>
        <dbReference type="ARBA" id="ARBA00004604"/>
    </source>
</evidence>
<protein>
    <recommendedName>
        <fullName evidence="7">RRM domain-containing protein</fullName>
    </recommendedName>
</protein>
<keyword evidence="4" id="KW-0539">Nucleus</keyword>
<feature type="region of interest" description="Disordered" evidence="6">
    <location>
        <begin position="71"/>
        <end position="107"/>
    </location>
</feature>
<organism evidence="8 9">
    <name type="scientific">Nepenthes gracilis</name>
    <name type="common">Slender pitcher plant</name>
    <dbReference type="NCBI Taxonomy" id="150966"/>
    <lineage>
        <taxon>Eukaryota</taxon>
        <taxon>Viridiplantae</taxon>
        <taxon>Streptophyta</taxon>
        <taxon>Embryophyta</taxon>
        <taxon>Tracheophyta</taxon>
        <taxon>Spermatophyta</taxon>
        <taxon>Magnoliopsida</taxon>
        <taxon>eudicotyledons</taxon>
        <taxon>Gunneridae</taxon>
        <taxon>Pentapetalae</taxon>
        <taxon>Caryophyllales</taxon>
        <taxon>Nepenthaceae</taxon>
        <taxon>Nepenthes</taxon>
    </lineage>
</organism>
<evidence type="ECO:0000256" key="5">
    <source>
        <dbReference type="PROSITE-ProRule" id="PRU00176"/>
    </source>
</evidence>
<dbReference type="PROSITE" id="PS50102">
    <property type="entry name" value="RRM"/>
    <property type="match status" value="2"/>
</dbReference>
<feature type="region of interest" description="Disordered" evidence="6">
    <location>
        <begin position="1"/>
        <end position="23"/>
    </location>
</feature>
<dbReference type="InterPro" id="IPR000504">
    <property type="entry name" value="RRM_dom"/>
</dbReference>
<feature type="compositionally biased region" description="Basic and acidic residues" evidence="6">
    <location>
        <begin position="1"/>
        <end position="10"/>
    </location>
</feature>
<dbReference type="InterPro" id="IPR012677">
    <property type="entry name" value="Nucleotide-bd_a/b_plait_sf"/>
</dbReference>
<name>A0AAD3TEZ8_NEPGR</name>
<keyword evidence="3 5" id="KW-0694">RNA-binding</keyword>
<dbReference type="PANTHER" id="PTHR23236:SF25">
    <property type="entry name" value="RNA-BINDING PROTEIN 34"/>
    <property type="match status" value="1"/>
</dbReference>
<feature type="compositionally biased region" description="Low complexity" evidence="6">
    <location>
        <begin position="484"/>
        <end position="495"/>
    </location>
</feature>
<dbReference type="InterPro" id="IPR034221">
    <property type="entry name" value="RBM34_RRM2"/>
</dbReference>
<comment type="caution">
    <text evidence="8">The sequence shown here is derived from an EMBL/GenBank/DDBJ whole genome shotgun (WGS) entry which is preliminary data.</text>
</comment>
<evidence type="ECO:0000313" key="9">
    <source>
        <dbReference type="Proteomes" id="UP001279734"/>
    </source>
</evidence>
<evidence type="ECO:0000313" key="8">
    <source>
        <dbReference type="EMBL" id="GMH28805.1"/>
    </source>
</evidence>
<sequence>MGKKAKEPEKNPSAMAESSSPYDSSNIFDKLFGEFSENEPKSLFSCQNPFRRKHSDYSQLPQNLGFGSVESNRNLQNLGSKDLSTVQINKRKKNEKKSEDFDADSAQNHSVNAVVGKKIKKGKLDGEIPRSENMGLRIDGENYRSGVQLNVNSENGMGDMSDKKKKRKRDVLEREYEARKYGVLEEEEDEKEGKKTEILVGGKRKTVDNPEEMVVSKDGYDDENKLLRTVFVGNLPLKVKKKALLREFSQFGEIESVRIRSVPTLDSKKPKKVKIIHNKINEACDSVHAYIVFKTEQSSEASLAHNMAVVGGNHIRVDRACPPRKKFKGDSAPLYDIKRTVFVGNLPFDVKDEELYQLFCCINQLESSVEGVRVIRDPHTSMGKGIAYILLKTREAASFIVKRKNFKLRDRDLRICRAQPNSTPTKREHALLGRAENSPAKRHSGGFNTTDSSSSKLKTNANASYQGLRATKSGLKNKGRSKTVSPVVVSNSGNGRAERLNHGKNKRPAVAARKAKAKVVKAGGNVNQGSRKRMWESQSPRSSHRSKKARKLDVN</sequence>
<evidence type="ECO:0000256" key="2">
    <source>
        <dbReference type="ARBA" id="ARBA00007077"/>
    </source>
</evidence>
<dbReference type="Proteomes" id="UP001279734">
    <property type="component" value="Unassembled WGS sequence"/>
</dbReference>
<dbReference type="SUPFAM" id="SSF54928">
    <property type="entry name" value="RNA-binding domain, RBD"/>
    <property type="match status" value="2"/>
</dbReference>
<accession>A0AAD3TEZ8</accession>
<gene>
    <name evidence="8" type="ORF">Nepgr_030648</name>
</gene>
<evidence type="ECO:0000256" key="6">
    <source>
        <dbReference type="SAM" id="MobiDB-lite"/>
    </source>
</evidence>
<feature type="compositionally biased region" description="Basic residues" evidence="6">
    <location>
        <begin position="502"/>
        <end position="519"/>
    </location>
</feature>
<evidence type="ECO:0000256" key="3">
    <source>
        <dbReference type="ARBA" id="ARBA00022884"/>
    </source>
</evidence>
<dbReference type="GO" id="GO:0005730">
    <property type="term" value="C:nucleolus"/>
    <property type="evidence" value="ECO:0007669"/>
    <property type="project" value="UniProtKB-SubCell"/>
</dbReference>
<feature type="region of interest" description="Disordered" evidence="6">
    <location>
        <begin position="420"/>
        <end position="555"/>
    </location>
</feature>
<dbReference type="PANTHER" id="PTHR23236">
    <property type="entry name" value="EUKARYOTIC TRANSLATION INITIATION FACTOR 4B/4H"/>
    <property type="match status" value="1"/>
</dbReference>
<feature type="compositionally biased region" description="Basic residues" evidence="6">
    <location>
        <begin position="542"/>
        <end position="555"/>
    </location>
</feature>
<evidence type="ECO:0000256" key="4">
    <source>
        <dbReference type="ARBA" id="ARBA00023242"/>
    </source>
</evidence>
<evidence type="ECO:0000259" key="7">
    <source>
        <dbReference type="PROSITE" id="PS50102"/>
    </source>
</evidence>
<feature type="domain" description="RRM" evidence="7">
    <location>
        <begin position="228"/>
        <end position="322"/>
    </location>
</feature>
<feature type="compositionally biased region" description="Polar residues" evidence="6">
    <location>
        <begin position="71"/>
        <end position="88"/>
    </location>
</feature>
<dbReference type="SMART" id="SM00360">
    <property type="entry name" value="RRM"/>
    <property type="match status" value="2"/>
</dbReference>
<keyword evidence="9" id="KW-1185">Reference proteome</keyword>
<dbReference type="Gene3D" id="3.30.70.330">
    <property type="match status" value="2"/>
</dbReference>
<dbReference type="EMBL" id="BSYO01000035">
    <property type="protein sequence ID" value="GMH28805.1"/>
    <property type="molecule type" value="Genomic_DNA"/>
</dbReference>
<feature type="compositionally biased region" description="Polar residues" evidence="6">
    <location>
        <begin position="446"/>
        <end position="465"/>
    </location>
</feature>
<dbReference type="AlphaFoldDB" id="A0AAD3TEZ8"/>
<proteinExistence type="inferred from homology"/>
<comment type="subcellular location">
    <subcellularLocation>
        <location evidence="1">Nucleus</location>
        <location evidence="1">Nucleolus</location>
    </subcellularLocation>
</comment>
<dbReference type="CDD" id="cd12395">
    <property type="entry name" value="RRM2_RBM34"/>
    <property type="match status" value="1"/>
</dbReference>
<comment type="similarity">
    <text evidence="2">Belongs to the RRM RBM34 family.</text>
</comment>
<feature type="domain" description="RRM" evidence="7">
    <location>
        <begin position="339"/>
        <end position="420"/>
    </location>
</feature>
<dbReference type="CDD" id="cd12394">
    <property type="entry name" value="RRM1_RBM34"/>
    <property type="match status" value="1"/>
</dbReference>
<dbReference type="GO" id="GO:0003723">
    <property type="term" value="F:RNA binding"/>
    <property type="evidence" value="ECO:0007669"/>
    <property type="project" value="UniProtKB-UniRule"/>
</dbReference>
<dbReference type="InterPro" id="IPR035979">
    <property type="entry name" value="RBD_domain_sf"/>
</dbReference>